<comment type="caution">
    <text evidence="2">The sequence shown here is derived from an EMBL/GenBank/DDBJ whole genome shotgun (WGS) entry which is preliminary data.</text>
</comment>
<evidence type="ECO:0000313" key="3">
    <source>
        <dbReference type="Proteomes" id="UP001419268"/>
    </source>
</evidence>
<reference evidence="2 3" key="1">
    <citation type="submission" date="2024-01" db="EMBL/GenBank/DDBJ databases">
        <title>Genome assemblies of Stephania.</title>
        <authorList>
            <person name="Yang L."/>
        </authorList>
    </citation>
    <scope>NUCLEOTIDE SEQUENCE [LARGE SCALE GENOMIC DNA]</scope>
    <source>
        <strain evidence="2">JXDWG</strain>
        <tissue evidence="2">Leaf</tissue>
    </source>
</reference>
<proteinExistence type="predicted"/>
<gene>
    <name evidence="2" type="ORF">Scep_001492</name>
</gene>
<sequence length="250" mass="27691">MPIDDIPVSRRPCASLSSGAMHKGFAVFSSAPLFALFFARVGSVCLRTAHHTFAPPPTNMTHAAPVFRRLTRPLFARPLAAADPPPLLARLSARRDRASVAAAGPAPPPPLLAPGTSLTEFRASSATTPRLAHRHGRRPSFTPVDNNEGITDLWSASRLGAVFVTSRHTITFTHPAHSPGVFFTWDLPMSFAIYDAWCRKASIKYTGNIYLIAKKRISPIYLTEEVFQHYKRMRATDEAFKKKSERDERQ</sequence>
<dbReference type="AlphaFoldDB" id="A0AAP0Q7S8"/>
<feature type="region of interest" description="Disordered" evidence="1">
    <location>
        <begin position="124"/>
        <end position="144"/>
    </location>
</feature>
<dbReference type="EMBL" id="JBBNAG010000001">
    <property type="protein sequence ID" value="KAK9166301.1"/>
    <property type="molecule type" value="Genomic_DNA"/>
</dbReference>
<keyword evidence="3" id="KW-1185">Reference proteome</keyword>
<evidence type="ECO:0000256" key="1">
    <source>
        <dbReference type="SAM" id="MobiDB-lite"/>
    </source>
</evidence>
<protein>
    <submittedName>
        <fullName evidence="2">Uncharacterized protein</fullName>
    </submittedName>
</protein>
<name>A0AAP0Q7S8_9MAGN</name>
<accession>A0AAP0Q7S8</accession>
<dbReference type="Proteomes" id="UP001419268">
    <property type="component" value="Unassembled WGS sequence"/>
</dbReference>
<organism evidence="2 3">
    <name type="scientific">Stephania cephalantha</name>
    <dbReference type="NCBI Taxonomy" id="152367"/>
    <lineage>
        <taxon>Eukaryota</taxon>
        <taxon>Viridiplantae</taxon>
        <taxon>Streptophyta</taxon>
        <taxon>Embryophyta</taxon>
        <taxon>Tracheophyta</taxon>
        <taxon>Spermatophyta</taxon>
        <taxon>Magnoliopsida</taxon>
        <taxon>Ranunculales</taxon>
        <taxon>Menispermaceae</taxon>
        <taxon>Menispermoideae</taxon>
        <taxon>Cissampelideae</taxon>
        <taxon>Stephania</taxon>
    </lineage>
</organism>
<evidence type="ECO:0000313" key="2">
    <source>
        <dbReference type="EMBL" id="KAK9166301.1"/>
    </source>
</evidence>